<protein>
    <recommendedName>
        <fullName evidence="4">DUF4878 domain-containing protein</fullName>
    </recommendedName>
</protein>
<evidence type="ECO:0008006" key="4">
    <source>
        <dbReference type="Google" id="ProtNLM"/>
    </source>
</evidence>
<gene>
    <name evidence="2" type="ORF">Pla175_10870</name>
</gene>
<reference evidence="2 3" key="1">
    <citation type="submission" date="2019-02" db="EMBL/GenBank/DDBJ databases">
        <title>Deep-cultivation of Planctomycetes and their phenomic and genomic characterization uncovers novel biology.</title>
        <authorList>
            <person name="Wiegand S."/>
            <person name="Jogler M."/>
            <person name="Boedeker C."/>
            <person name="Pinto D."/>
            <person name="Vollmers J."/>
            <person name="Rivas-Marin E."/>
            <person name="Kohn T."/>
            <person name="Peeters S.H."/>
            <person name="Heuer A."/>
            <person name="Rast P."/>
            <person name="Oberbeckmann S."/>
            <person name="Bunk B."/>
            <person name="Jeske O."/>
            <person name="Meyerdierks A."/>
            <person name="Storesund J.E."/>
            <person name="Kallscheuer N."/>
            <person name="Luecker S."/>
            <person name="Lage O.M."/>
            <person name="Pohl T."/>
            <person name="Merkel B.J."/>
            <person name="Hornburger P."/>
            <person name="Mueller R.-W."/>
            <person name="Bruemmer F."/>
            <person name="Labrenz M."/>
            <person name="Spormann A.M."/>
            <person name="Op den Camp H."/>
            <person name="Overmann J."/>
            <person name="Amann R."/>
            <person name="Jetten M.S.M."/>
            <person name="Mascher T."/>
            <person name="Medema M.H."/>
            <person name="Devos D.P."/>
            <person name="Kaster A.-K."/>
            <person name="Ovreas L."/>
            <person name="Rohde M."/>
            <person name="Galperin M.Y."/>
            <person name="Jogler C."/>
        </authorList>
    </citation>
    <scope>NUCLEOTIDE SEQUENCE [LARGE SCALE GENOMIC DNA]</scope>
    <source>
        <strain evidence="2 3">Pla175</strain>
    </source>
</reference>
<dbReference type="RefSeq" id="WP_145281872.1">
    <property type="nucleotide sequence ID" value="NZ_CP036291.1"/>
</dbReference>
<dbReference type="Proteomes" id="UP000317429">
    <property type="component" value="Chromosome"/>
</dbReference>
<evidence type="ECO:0000313" key="2">
    <source>
        <dbReference type="EMBL" id="QDU87721.1"/>
    </source>
</evidence>
<evidence type="ECO:0000256" key="1">
    <source>
        <dbReference type="SAM" id="Phobius"/>
    </source>
</evidence>
<evidence type="ECO:0000313" key="3">
    <source>
        <dbReference type="Proteomes" id="UP000317429"/>
    </source>
</evidence>
<accession>A0A518D8B1</accession>
<keyword evidence="1" id="KW-0812">Transmembrane</keyword>
<dbReference type="OrthoDB" id="9896117at2"/>
<keyword evidence="3" id="KW-1185">Reference proteome</keyword>
<dbReference type="KEGG" id="pnd:Pla175_10870"/>
<name>A0A518D8B1_9BACT</name>
<dbReference type="AlphaFoldDB" id="A0A518D8B1"/>
<keyword evidence="1" id="KW-0472">Membrane</keyword>
<keyword evidence="1" id="KW-1133">Transmembrane helix</keyword>
<dbReference type="EMBL" id="CP036291">
    <property type="protein sequence ID" value="QDU87721.1"/>
    <property type="molecule type" value="Genomic_DNA"/>
</dbReference>
<proteinExistence type="predicted"/>
<organism evidence="2 3">
    <name type="scientific">Pirellulimonas nuda</name>
    <dbReference type="NCBI Taxonomy" id="2528009"/>
    <lineage>
        <taxon>Bacteria</taxon>
        <taxon>Pseudomonadati</taxon>
        <taxon>Planctomycetota</taxon>
        <taxon>Planctomycetia</taxon>
        <taxon>Pirellulales</taxon>
        <taxon>Lacipirellulaceae</taxon>
        <taxon>Pirellulimonas</taxon>
    </lineage>
</organism>
<sequence length="141" mass="15578">MRNDRTASARQSIVLAVAAVALVALAAVVYLRTRPAPIPSVDEGRPVVEQFLTSIRTGKGGEAWDTTTAEFKSLEGRESFVRSTRKQPLLKEELAFYSAQEVTVQDQPRREYIYQSPKSGTQARVLLGAEGGVWKVDRLTL</sequence>
<feature type="transmembrane region" description="Helical" evidence="1">
    <location>
        <begin position="12"/>
        <end position="31"/>
    </location>
</feature>